<dbReference type="InterPro" id="IPR020904">
    <property type="entry name" value="Sc_DH/Rdtase_CS"/>
</dbReference>
<dbReference type="GO" id="GO:0016491">
    <property type="term" value="F:oxidoreductase activity"/>
    <property type="evidence" value="ECO:0007669"/>
    <property type="project" value="UniProtKB-KW"/>
</dbReference>
<dbReference type="EMBL" id="JACHMG010000001">
    <property type="protein sequence ID" value="MBB4687508.1"/>
    <property type="molecule type" value="Genomic_DNA"/>
</dbReference>
<dbReference type="Pfam" id="PF13561">
    <property type="entry name" value="adh_short_C2"/>
    <property type="match status" value="1"/>
</dbReference>
<dbReference type="PANTHER" id="PTHR24321:SF8">
    <property type="entry name" value="ESTRADIOL 17-BETA-DEHYDROGENASE 8-RELATED"/>
    <property type="match status" value="1"/>
</dbReference>
<dbReference type="PRINTS" id="PR00081">
    <property type="entry name" value="GDHRDH"/>
</dbReference>
<proteinExistence type="inferred from homology"/>
<dbReference type="CDD" id="cd05233">
    <property type="entry name" value="SDR_c"/>
    <property type="match status" value="1"/>
</dbReference>
<evidence type="ECO:0000313" key="5">
    <source>
        <dbReference type="EMBL" id="MBB4687508.1"/>
    </source>
</evidence>
<dbReference type="PRINTS" id="PR00080">
    <property type="entry name" value="SDRFAMILY"/>
</dbReference>
<accession>A0A840J265</accession>
<dbReference type="InterPro" id="IPR036291">
    <property type="entry name" value="NAD(P)-bd_dom_sf"/>
</dbReference>
<dbReference type="RefSeq" id="WP_184782293.1">
    <property type="nucleotide sequence ID" value="NZ_JACHMG010000001.1"/>
</dbReference>
<keyword evidence="2" id="KW-0560">Oxidoreductase</keyword>
<dbReference type="Proteomes" id="UP000581769">
    <property type="component" value="Unassembled WGS sequence"/>
</dbReference>
<comment type="similarity">
    <text evidence="1">Belongs to the short-chain dehydrogenases/reductases (SDR) family.</text>
</comment>
<reference evidence="5 6" key="1">
    <citation type="submission" date="2020-08" db="EMBL/GenBank/DDBJ databases">
        <title>Sequencing the genomes of 1000 actinobacteria strains.</title>
        <authorList>
            <person name="Klenk H.-P."/>
        </authorList>
    </citation>
    <scope>NUCLEOTIDE SEQUENCE [LARGE SCALE GENOMIC DNA]</scope>
    <source>
        <strain evidence="5 6">DSM 45859</strain>
    </source>
</reference>
<dbReference type="PANTHER" id="PTHR24321">
    <property type="entry name" value="DEHYDROGENASES, SHORT CHAIN"/>
    <property type="match status" value="1"/>
</dbReference>
<dbReference type="SMART" id="SM00822">
    <property type="entry name" value="PKS_KR"/>
    <property type="match status" value="1"/>
</dbReference>
<feature type="domain" description="Ketoreductase" evidence="4">
    <location>
        <begin position="16"/>
        <end position="187"/>
    </location>
</feature>
<dbReference type="SUPFAM" id="SSF51735">
    <property type="entry name" value="NAD(P)-binding Rossmann-fold domains"/>
    <property type="match status" value="1"/>
</dbReference>
<evidence type="ECO:0000259" key="4">
    <source>
        <dbReference type="SMART" id="SM00822"/>
    </source>
</evidence>
<keyword evidence="3" id="KW-0520">NAD</keyword>
<keyword evidence="6" id="KW-1185">Reference proteome</keyword>
<name>A0A840J265_9PSEU</name>
<dbReference type="Gene3D" id="3.40.50.720">
    <property type="entry name" value="NAD(P)-binding Rossmann-like Domain"/>
    <property type="match status" value="1"/>
</dbReference>
<dbReference type="InterPro" id="IPR057326">
    <property type="entry name" value="KR_dom"/>
</dbReference>
<evidence type="ECO:0000313" key="6">
    <source>
        <dbReference type="Proteomes" id="UP000581769"/>
    </source>
</evidence>
<dbReference type="FunFam" id="3.40.50.720:FF:000084">
    <property type="entry name" value="Short-chain dehydrogenase reductase"/>
    <property type="match status" value="1"/>
</dbReference>
<gene>
    <name evidence="5" type="ORF">BJY18_004993</name>
</gene>
<dbReference type="InterPro" id="IPR002347">
    <property type="entry name" value="SDR_fam"/>
</dbReference>
<comment type="caution">
    <text evidence="5">The sequence shown here is derived from an EMBL/GenBank/DDBJ whole genome shotgun (WGS) entry which is preliminary data.</text>
</comment>
<evidence type="ECO:0000256" key="1">
    <source>
        <dbReference type="ARBA" id="ARBA00006484"/>
    </source>
</evidence>
<dbReference type="AlphaFoldDB" id="A0A840J265"/>
<dbReference type="PROSITE" id="PS00061">
    <property type="entry name" value="ADH_SHORT"/>
    <property type="match status" value="1"/>
</dbReference>
<protein>
    <submittedName>
        <fullName evidence="5">NAD(P)-dependent dehydrogenase (Short-subunit alcohol dehydrogenase family)</fullName>
    </submittedName>
</protein>
<evidence type="ECO:0000256" key="3">
    <source>
        <dbReference type="ARBA" id="ARBA00023027"/>
    </source>
</evidence>
<evidence type="ECO:0000256" key="2">
    <source>
        <dbReference type="ARBA" id="ARBA00023002"/>
    </source>
</evidence>
<sequence length="240" mass="24890">MSTSTTSIEKASTERKTAVVTGAATGIGAATTRQLEADGYRVVGVDIAPLTDGVQGDVADDDTWRRVLDTAGAVDALVSNAYVPTTGPLHETDRQQWQRQLDVNLTASYLAMRACLPSLRARGGSVVLVSSVHARFGLPGHPAYAAGKGALIALARQLAVEYAPDVRVNAVLPGPVRTRAWARVGDDDRARSARATPAGRLGEPDEIAAAIAFLLSPAASFVTGADLTVDGGWSAAKDSA</sequence>
<organism evidence="5 6">
    <name type="scientific">Amycolatopsis jiangsuensis</name>
    <dbReference type="NCBI Taxonomy" id="1181879"/>
    <lineage>
        <taxon>Bacteria</taxon>
        <taxon>Bacillati</taxon>
        <taxon>Actinomycetota</taxon>
        <taxon>Actinomycetes</taxon>
        <taxon>Pseudonocardiales</taxon>
        <taxon>Pseudonocardiaceae</taxon>
        <taxon>Amycolatopsis</taxon>
    </lineage>
</organism>